<protein>
    <recommendedName>
        <fullName evidence="3">YaiO family outer membrane beta-barrel protein</fullName>
    </recommendedName>
</protein>
<name>A0ABY5A100_9CAUL</name>
<organism evidence="1 2">
    <name type="scientific">Caulobacter segnis</name>
    <dbReference type="NCBI Taxonomy" id="88688"/>
    <lineage>
        <taxon>Bacteria</taxon>
        <taxon>Pseudomonadati</taxon>
        <taxon>Pseudomonadota</taxon>
        <taxon>Alphaproteobacteria</taxon>
        <taxon>Caulobacterales</taxon>
        <taxon>Caulobacteraceae</taxon>
        <taxon>Caulobacter</taxon>
    </lineage>
</organism>
<accession>A0ABY5A100</accession>
<proteinExistence type="predicted"/>
<reference evidence="1 2" key="1">
    <citation type="submission" date="2022-04" db="EMBL/GenBank/DDBJ databases">
        <title>Genome sequence of soybean root-associated Caulobacter segnis RL271.</title>
        <authorList>
            <person name="Longley R."/>
            <person name="Bonito G."/>
            <person name="Trigodet F."/>
            <person name="Crosson S."/>
            <person name="Fiebig A."/>
        </authorList>
    </citation>
    <scope>NUCLEOTIDE SEQUENCE [LARGE SCALE GENOMIC DNA]</scope>
    <source>
        <strain evidence="1 2">RL271</strain>
    </source>
</reference>
<evidence type="ECO:0000313" key="1">
    <source>
        <dbReference type="EMBL" id="USQ98588.1"/>
    </source>
</evidence>
<sequence length="249" mass="27118">MAITAAFSCPASTALAGAWPLEPGRAQLIAKYERTTADQGYDPDAVLVQIDPRRDESLSVFVERGLTPRLTLQAKAGVTRGHDRWVSYSGRGPVEAGLRWAVLRGERSSLAVYLGAGEAGAGRNAGYAAPGQGSLDLEARVLFGRSGVWKGHEVYVDLQVARLKRQGLADETRMDATLGARPARNWLVLAQTYAGQADRSPVRSRWLKSEISIVRSFGDWSVQGGWRDTVSGRETARDQGVVLALWRRL</sequence>
<evidence type="ECO:0000313" key="2">
    <source>
        <dbReference type="Proteomes" id="UP001057520"/>
    </source>
</evidence>
<dbReference type="EMBL" id="CP096040">
    <property type="protein sequence ID" value="USQ98588.1"/>
    <property type="molecule type" value="Genomic_DNA"/>
</dbReference>
<dbReference type="Proteomes" id="UP001057520">
    <property type="component" value="Chromosome"/>
</dbReference>
<keyword evidence="2" id="KW-1185">Reference proteome</keyword>
<gene>
    <name evidence="1" type="ORF">MZV50_15805</name>
</gene>
<evidence type="ECO:0008006" key="3">
    <source>
        <dbReference type="Google" id="ProtNLM"/>
    </source>
</evidence>